<gene>
    <name evidence="2" type="primary">Aste57867_12629</name>
    <name evidence="1" type="ORF">As57867_012583</name>
    <name evidence="2" type="ORF">ASTE57867_12629</name>
</gene>
<keyword evidence="3" id="KW-1185">Reference proteome</keyword>
<dbReference type="OrthoDB" id="79269at2759"/>
<evidence type="ECO:0000313" key="3">
    <source>
        <dbReference type="Proteomes" id="UP000332933"/>
    </source>
</evidence>
<dbReference type="AlphaFoldDB" id="A0A485KWF7"/>
<proteinExistence type="predicted"/>
<sequence length="112" mass="12106">MTSSSSTLLQYSHVVLNAGGGHDLPAFASTAAMAQHLLSREVFQYDFSKEKALVESAQARGRRNSQDAQNDEELAKRGMAILGMVDSPESKMRRRSSADDVAAAIAASLKEY</sequence>
<organism evidence="2 3">
    <name type="scientific">Aphanomyces stellatus</name>
    <dbReference type="NCBI Taxonomy" id="120398"/>
    <lineage>
        <taxon>Eukaryota</taxon>
        <taxon>Sar</taxon>
        <taxon>Stramenopiles</taxon>
        <taxon>Oomycota</taxon>
        <taxon>Saprolegniomycetes</taxon>
        <taxon>Saprolegniales</taxon>
        <taxon>Verrucalvaceae</taxon>
        <taxon>Aphanomyces</taxon>
    </lineage>
</organism>
<accession>A0A485KWF7</accession>
<evidence type="ECO:0000313" key="2">
    <source>
        <dbReference type="EMBL" id="VFT89479.1"/>
    </source>
</evidence>
<evidence type="ECO:0000313" key="1">
    <source>
        <dbReference type="EMBL" id="KAF0696648.1"/>
    </source>
</evidence>
<reference evidence="2 3" key="1">
    <citation type="submission" date="2019-03" db="EMBL/GenBank/DDBJ databases">
        <authorList>
            <person name="Gaulin E."/>
            <person name="Dumas B."/>
        </authorList>
    </citation>
    <scope>NUCLEOTIDE SEQUENCE [LARGE SCALE GENOMIC DNA]</scope>
    <source>
        <strain evidence="2">CBS 568.67</strain>
    </source>
</reference>
<protein>
    <submittedName>
        <fullName evidence="2">Aste57867_12629 protein</fullName>
    </submittedName>
</protein>
<dbReference type="Proteomes" id="UP000332933">
    <property type="component" value="Unassembled WGS sequence"/>
</dbReference>
<name>A0A485KWF7_9STRA</name>
<dbReference type="EMBL" id="CAADRA010005402">
    <property type="protein sequence ID" value="VFT89479.1"/>
    <property type="molecule type" value="Genomic_DNA"/>
</dbReference>
<reference evidence="1" key="2">
    <citation type="submission" date="2019-06" db="EMBL/GenBank/DDBJ databases">
        <title>Genomics analysis of Aphanomyces spp. identifies a new class of oomycete effector associated with host adaptation.</title>
        <authorList>
            <person name="Gaulin E."/>
        </authorList>
    </citation>
    <scope>NUCLEOTIDE SEQUENCE</scope>
    <source>
        <strain evidence="1">CBS 578.67</strain>
    </source>
</reference>
<dbReference type="EMBL" id="VJMH01005381">
    <property type="protein sequence ID" value="KAF0696648.1"/>
    <property type="molecule type" value="Genomic_DNA"/>
</dbReference>